<accession>A0A645DBY3</accession>
<dbReference type="InterPro" id="IPR029039">
    <property type="entry name" value="Flavoprotein-like_sf"/>
</dbReference>
<gene>
    <name evidence="2" type="ORF">SDC9_133532</name>
</gene>
<dbReference type="Pfam" id="PF00037">
    <property type="entry name" value="Fer4"/>
    <property type="match status" value="1"/>
</dbReference>
<dbReference type="NCBIfam" id="NF038196">
    <property type="entry name" value="ferrodoxin_EFR1"/>
    <property type="match status" value="1"/>
</dbReference>
<dbReference type="PROSITE" id="PS51379">
    <property type="entry name" value="4FE4S_FER_2"/>
    <property type="match status" value="2"/>
</dbReference>
<dbReference type="EMBL" id="VSSQ01034481">
    <property type="protein sequence ID" value="MPM86443.1"/>
    <property type="molecule type" value="Genomic_DNA"/>
</dbReference>
<feature type="domain" description="4Fe-4S ferredoxin-type" evidence="1">
    <location>
        <begin position="169"/>
        <end position="198"/>
    </location>
</feature>
<dbReference type="InterPro" id="IPR017896">
    <property type="entry name" value="4Fe4S_Fe-S-bd"/>
</dbReference>
<comment type="caution">
    <text evidence="2">The sequence shown here is derived from an EMBL/GenBank/DDBJ whole genome shotgun (WGS) entry which is preliminary data.</text>
</comment>
<reference evidence="2" key="1">
    <citation type="submission" date="2019-08" db="EMBL/GenBank/DDBJ databases">
        <authorList>
            <person name="Kucharzyk K."/>
            <person name="Murdoch R.W."/>
            <person name="Higgins S."/>
            <person name="Loffler F."/>
        </authorList>
    </citation>
    <scope>NUCLEOTIDE SEQUENCE</scope>
</reference>
<evidence type="ECO:0000259" key="1">
    <source>
        <dbReference type="PROSITE" id="PS51379"/>
    </source>
</evidence>
<dbReference type="InterPro" id="IPR017900">
    <property type="entry name" value="4Fe4S_Fe_S_CS"/>
</dbReference>
<dbReference type="SUPFAM" id="SSF54862">
    <property type="entry name" value="4Fe-4S ferredoxins"/>
    <property type="match status" value="1"/>
</dbReference>
<dbReference type="PROSITE" id="PS00198">
    <property type="entry name" value="4FE4S_FER_1"/>
    <property type="match status" value="2"/>
</dbReference>
<evidence type="ECO:0000313" key="2">
    <source>
        <dbReference type="EMBL" id="MPM86443.1"/>
    </source>
</evidence>
<dbReference type="InterPro" id="IPR047964">
    <property type="entry name" value="EFR1-like"/>
</dbReference>
<name>A0A645DBY3_9ZZZZ</name>
<dbReference type="SUPFAM" id="SSF52218">
    <property type="entry name" value="Flavoproteins"/>
    <property type="match status" value="1"/>
</dbReference>
<organism evidence="2">
    <name type="scientific">bioreactor metagenome</name>
    <dbReference type="NCBI Taxonomy" id="1076179"/>
    <lineage>
        <taxon>unclassified sequences</taxon>
        <taxon>metagenomes</taxon>
        <taxon>ecological metagenomes</taxon>
    </lineage>
</organism>
<protein>
    <recommendedName>
        <fullName evidence="1">4Fe-4S ferredoxin-type domain-containing protein</fullName>
    </recommendedName>
</protein>
<proteinExistence type="predicted"/>
<dbReference type="Gene3D" id="3.30.70.20">
    <property type="match status" value="1"/>
</dbReference>
<sequence>MHVAKSIAGKLPKCSLVSIAGLHKEQEVIVKTQGVGFVFPTHYFGLPPIIREFITKINLDQTTYSFAVVTSGSSQHLNSALTQAAGLFKQKGLSLNAGFHVNMISSYLPLSALPPEKKIQAKLAKADEKVQQITSAILAQQSSMESERFWRPFAAINQYWRSHLLPQSHQKFYATDACVSCGSCEEVCPVANIRLEPHKPQWQNHCQECLACLHACPTQSIEFGSRTAGKRRYRHPRIAAGDIIAAKEPHNDNWQSFRSDE</sequence>
<dbReference type="AlphaFoldDB" id="A0A645DBY3"/>
<feature type="domain" description="4Fe-4S ferredoxin-type" evidence="1">
    <location>
        <begin position="203"/>
        <end position="226"/>
    </location>
</feature>